<gene>
    <name evidence="2" type="ORF">SAMN04515674_11983</name>
</gene>
<reference evidence="2 3" key="1">
    <citation type="submission" date="2016-10" db="EMBL/GenBank/DDBJ databases">
        <authorList>
            <person name="de Groot N.N."/>
        </authorList>
    </citation>
    <scope>NUCLEOTIDE SEQUENCE [LARGE SCALE GENOMIC DNA]</scope>
    <source>
        <strain evidence="3">E92,LMG 26720,CCM 7988</strain>
    </source>
</reference>
<keyword evidence="3" id="KW-1185">Reference proteome</keyword>
<feature type="transmembrane region" description="Helical" evidence="1">
    <location>
        <begin position="308"/>
        <end position="329"/>
    </location>
</feature>
<sequence>MSLKLIFLVLASAAYSYLFYHQTAGINFLIFVSIIIVFMVIAQPEYLKNKIWCGAAAGSILSGMAIVWQHSSLAVFANICSLILVMGIGYKFRTSVYMGLIKGGITCGFSFFLKIFDKLMNTEEGTKAANPANFSVTRMLAFYIIPLCVTVVFYMLYASANPVFEHFFHFPDIEISAEFVLFSLGGIILITGFFFPFEYLKLNEWDSQQPDTLLRIRQKVKRHFILVAIKIENKKGVILLSLLNILLLILNIVDGTFIFSGQELPKGVDYSQYVHQGVNTLIVSILLAISIILYFFRGNQNFYQRNQWLVRLTCLWILQNGFLLVSIIYKNQLYIHEFGLTYKRIGVYVYLLLTLIGLITTSLKVLQKKTNWYLLRKNTRAGYFILVLSSFVNWDAIIANYNIYYARKLDVTYLLSLSNNVLPELNTLLYDSKAKLNPFIIDNSNIKSSYTPPYISQREFIVKRIEQFRNDYEKKQWQSWNYAESEILKQLNAKKL</sequence>
<dbReference type="Pfam" id="PF13687">
    <property type="entry name" value="DUF4153"/>
    <property type="match status" value="1"/>
</dbReference>
<dbReference type="Proteomes" id="UP000199306">
    <property type="component" value="Unassembled WGS sequence"/>
</dbReference>
<evidence type="ECO:0000256" key="1">
    <source>
        <dbReference type="SAM" id="Phobius"/>
    </source>
</evidence>
<feature type="transmembrane region" description="Helical" evidence="1">
    <location>
        <begin position="26"/>
        <end position="44"/>
    </location>
</feature>
<dbReference type="AlphaFoldDB" id="A0A1I5YKV8"/>
<proteinExistence type="predicted"/>
<protein>
    <submittedName>
        <fullName evidence="2">Uncharacterized protein</fullName>
    </submittedName>
</protein>
<evidence type="ECO:0000313" key="2">
    <source>
        <dbReference type="EMBL" id="SFQ44810.1"/>
    </source>
</evidence>
<feature type="transmembrane region" description="Helical" evidence="1">
    <location>
        <begin position="383"/>
        <end position="404"/>
    </location>
</feature>
<keyword evidence="1" id="KW-0472">Membrane</keyword>
<feature type="transmembrane region" description="Helical" evidence="1">
    <location>
        <begin position="237"/>
        <end position="258"/>
    </location>
</feature>
<feature type="transmembrane region" description="Helical" evidence="1">
    <location>
        <begin position="74"/>
        <end position="92"/>
    </location>
</feature>
<evidence type="ECO:0000313" key="3">
    <source>
        <dbReference type="Proteomes" id="UP000199306"/>
    </source>
</evidence>
<name>A0A1I5YKV8_9BACT</name>
<accession>A0A1I5YKV8</accession>
<dbReference type="STRING" id="1079859.SAMN04515674_11983"/>
<keyword evidence="1" id="KW-1133">Transmembrane helix</keyword>
<dbReference type="RefSeq" id="WP_092019563.1">
    <property type="nucleotide sequence ID" value="NZ_FOXH01000019.1"/>
</dbReference>
<feature type="transmembrane region" description="Helical" evidence="1">
    <location>
        <begin position="140"/>
        <end position="159"/>
    </location>
</feature>
<feature type="transmembrane region" description="Helical" evidence="1">
    <location>
        <begin position="179"/>
        <end position="200"/>
    </location>
</feature>
<organism evidence="2 3">
    <name type="scientific">Pseudarcicella hirudinis</name>
    <dbReference type="NCBI Taxonomy" id="1079859"/>
    <lineage>
        <taxon>Bacteria</taxon>
        <taxon>Pseudomonadati</taxon>
        <taxon>Bacteroidota</taxon>
        <taxon>Cytophagia</taxon>
        <taxon>Cytophagales</taxon>
        <taxon>Flectobacillaceae</taxon>
        <taxon>Pseudarcicella</taxon>
    </lineage>
</organism>
<dbReference type="InterPro" id="IPR025291">
    <property type="entry name" value="DUF4153"/>
</dbReference>
<dbReference type="EMBL" id="FOXH01000019">
    <property type="protein sequence ID" value="SFQ44810.1"/>
    <property type="molecule type" value="Genomic_DNA"/>
</dbReference>
<dbReference type="OrthoDB" id="627992at2"/>
<feature type="transmembrane region" description="Helical" evidence="1">
    <location>
        <begin position="278"/>
        <end position="296"/>
    </location>
</feature>
<keyword evidence="1" id="KW-0812">Transmembrane</keyword>
<feature type="transmembrane region" description="Helical" evidence="1">
    <location>
        <begin position="345"/>
        <end position="363"/>
    </location>
</feature>